<reference evidence="2" key="1">
    <citation type="submission" date="2021-04" db="EMBL/GenBank/DDBJ databases">
        <authorList>
            <person name="Hornung B."/>
        </authorList>
    </citation>
    <scope>NUCLEOTIDE SEQUENCE</scope>
    <source>
        <strain evidence="2">G5G6</strain>
    </source>
</reference>
<dbReference type="Gene3D" id="3.40.50.720">
    <property type="entry name" value="NAD(P)-binding Rossmann-like Domain"/>
    <property type="match status" value="1"/>
</dbReference>
<sequence>MSRAIVRGVSGYHDPMFTNPPLTEIRSLLQKVKTIAIVGYSPRPERPSHRVAAALQARGYRIIPVRPAISEGLGETAYARVADLPEVPDLVDVFRQPAAVDAIVDDCIALGVKNLWLQDGVINEAAALRAQAVGMTVVMDRCTLRDQGLLA</sequence>
<accession>A0A916J8W4</accession>
<dbReference type="Pfam" id="PF13380">
    <property type="entry name" value="CoA_binding_2"/>
    <property type="match status" value="1"/>
</dbReference>
<evidence type="ECO:0000259" key="1">
    <source>
        <dbReference type="SMART" id="SM00881"/>
    </source>
</evidence>
<dbReference type="InterPro" id="IPR003781">
    <property type="entry name" value="CoA-bd"/>
</dbReference>
<dbReference type="SMART" id="SM00881">
    <property type="entry name" value="CoA_binding"/>
    <property type="match status" value="1"/>
</dbReference>
<name>A0A916J8W4_9PROT</name>
<dbReference type="RefSeq" id="WP_343213246.1">
    <property type="nucleotide sequence ID" value="NZ_CAJQUM010000001.1"/>
</dbReference>
<dbReference type="PANTHER" id="PTHR33303:SF2">
    <property type="entry name" value="COA-BINDING DOMAIN-CONTAINING PROTEIN"/>
    <property type="match status" value="1"/>
</dbReference>
<dbReference type="AlphaFoldDB" id="A0A916J8W4"/>
<comment type="caution">
    <text evidence="2">The sequence shown here is derived from an EMBL/GenBank/DDBJ whole genome shotgun (WGS) entry which is preliminary data.</text>
</comment>
<protein>
    <submittedName>
        <fullName evidence="2">CoA-binding protein</fullName>
    </submittedName>
</protein>
<dbReference type="InterPro" id="IPR036291">
    <property type="entry name" value="NAD(P)-bd_dom_sf"/>
</dbReference>
<keyword evidence="3" id="KW-1185">Reference proteome</keyword>
<organism evidence="2 3">
    <name type="scientific">Georgfuchsia toluolica</name>
    <dbReference type="NCBI Taxonomy" id="424218"/>
    <lineage>
        <taxon>Bacteria</taxon>
        <taxon>Pseudomonadati</taxon>
        <taxon>Pseudomonadota</taxon>
        <taxon>Betaproteobacteria</taxon>
        <taxon>Nitrosomonadales</taxon>
        <taxon>Sterolibacteriaceae</taxon>
        <taxon>Georgfuchsia</taxon>
    </lineage>
</organism>
<dbReference type="SUPFAM" id="SSF51735">
    <property type="entry name" value="NAD(P)-binding Rossmann-fold domains"/>
    <property type="match status" value="1"/>
</dbReference>
<gene>
    <name evidence="2" type="ORF">GTOL_12379</name>
</gene>
<dbReference type="PANTHER" id="PTHR33303">
    <property type="entry name" value="CYTOPLASMIC PROTEIN-RELATED"/>
    <property type="match status" value="1"/>
</dbReference>
<evidence type="ECO:0000313" key="3">
    <source>
        <dbReference type="Proteomes" id="UP000742786"/>
    </source>
</evidence>
<dbReference type="EMBL" id="CAJQUM010000001">
    <property type="protein sequence ID" value="CAG4884496.1"/>
    <property type="molecule type" value="Genomic_DNA"/>
</dbReference>
<evidence type="ECO:0000313" key="2">
    <source>
        <dbReference type="EMBL" id="CAG4884496.1"/>
    </source>
</evidence>
<proteinExistence type="predicted"/>
<feature type="domain" description="CoA-binding" evidence="1">
    <location>
        <begin position="28"/>
        <end position="121"/>
    </location>
</feature>
<dbReference type="Proteomes" id="UP000742786">
    <property type="component" value="Unassembled WGS sequence"/>
</dbReference>